<dbReference type="Gene3D" id="3.10.450.530">
    <property type="entry name" value="Ribonuclease toxin, BrnT, of type II toxin-antitoxin system"/>
    <property type="match status" value="1"/>
</dbReference>
<sequence>MKIEFDPLKNAINFAKHGVYFTKASKLDWDAIVIYEDRRIDYSEARYIGYAPLNIRLYYVIFTVRHDAYRIISLRKANDRELERYEKTVKTVH</sequence>
<dbReference type="PATRIC" id="fig|1424334.3.peg.3493"/>
<keyword evidence="2" id="KW-1185">Reference proteome</keyword>
<protein>
    <recommendedName>
        <fullName evidence="3">BrnT family toxin</fullName>
    </recommendedName>
</protein>
<accession>V8QP31</accession>
<evidence type="ECO:0000313" key="1">
    <source>
        <dbReference type="EMBL" id="ETF01055.1"/>
    </source>
</evidence>
<organism evidence="1 2">
    <name type="scientific">Advenella kashmirensis W13003</name>
    <dbReference type="NCBI Taxonomy" id="1424334"/>
    <lineage>
        <taxon>Bacteria</taxon>
        <taxon>Pseudomonadati</taxon>
        <taxon>Pseudomonadota</taxon>
        <taxon>Betaproteobacteria</taxon>
        <taxon>Burkholderiales</taxon>
        <taxon>Alcaligenaceae</taxon>
    </lineage>
</organism>
<evidence type="ECO:0008006" key="3">
    <source>
        <dbReference type="Google" id="ProtNLM"/>
    </source>
</evidence>
<dbReference type="EMBL" id="AYXT01000012">
    <property type="protein sequence ID" value="ETF01055.1"/>
    <property type="molecule type" value="Genomic_DNA"/>
</dbReference>
<dbReference type="STRING" id="1424334.W822_17380"/>
<dbReference type="InterPro" id="IPR007460">
    <property type="entry name" value="BrnT_toxin"/>
</dbReference>
<comment type="caution">
    <text evidence="1">The sequence shown here is derived from an EMBL/GenBank/DDBJ whole genome shotgun (WGS) entry which is preliminary data.</text>
</comment>
<dbReference type="Pfam" id="PF04365">
    <property type="entry name" value="BrnT_toxin"/>
    <property type="match status" value="1"/>
</dbReference>
<dbReference type="HOGENOM" id="CLU_149290_2_2_4"/>
<dbReference type="Proteomes" id="UP000018733">
    <property type="component" value="Unassembled WGS sequence"/>
</dbReference>
<dbReference type="InterPro" id="IPR038573">
    <property type="entry name" value="BrnT_sf"/>
</dbReference>
<dbReference type="eggNOG" id="COG2929">
    <property type="taxonomic scope" value="Bacteria"/>
</dbReference>
<name>V8QP31_9BURK</name>
<dbReference type="AlphaFoldDB" id="V8QP31"/>
<evidence type="ECO:0000313" key="2">
    <source>
        <dbReference type="Proteomes" id="UP000018733"/>
    </source>
</evidence>
<dbReference type="OrthoDB" id="9798158at2"/>
<dbReference type="RefSeq" id="WP_024006414.1">
    <property type="nucleotide sequence ID" value="NZ_KI650981.1"/>
</dbReference>
<gene>
    <name evidence="1" type="ORF">W822_17380</name>
</gene>
<proteinExistence type="predicted"/>
<reference evidence="1 2" key="1">
    <citation type="journal article" date="2014" name="Genome Announc.">
        <title>Draft Genome Sequence of Advenella kashmirensis Strain W13003, a Polycyclic Aromatic Hydrocarbon-Degrading Bacterium.</title>
        <authorList>
            <person name="Wang X."/>
            <person name="Jin D."/>
            <person name="Zhou L."/>
            <person name="Wu L."/>
            <person name="An W."/>
            <person name="Zhao L."/>
        </authorList>
    </citation>
    <scope>NUCLEOTIDE SEQUENCE [LARGE SCALE GENOMIC DNA]</scope>
    <source>
        <strain evidence="1 2">W13003</strain>
    </source>
</reference>